<dbReference type="SMART" id="SM00343">
    <property type="entry name" value="ZnF_C2HC"/>
    <property type="match status" value="3"/>
</dbReference>
<evidence type="ECO:0000313" key="3">
    <source>
        <dbReference type="EMBL" id="AIN95155.2"/>
    </source>
</evidence>
<dbReference type="GO" id="GO:0003676">
    <property type="term" value="F:nucleic acid binding"/>
    <property type="evidence" value="ECO:0007669"/>
    <property type="project" value="InterPro"/>
</dbReference>
<dbReference type="VEuPathDB" id="TriTrypDB:LPAL13_010005800"/>
<dbReference type="InterPro" id="IPR001878">
    <property type="entry name" value="Znf_CCHC"/>
</dbReference>
<organism evidence="3 4">
    <name type="scientific">Leishmania panamensis</name>
    <dbReference type="NCBI Taxonomy" id="5679"/>
    <lineage>
        <taxon>Eukaryota</taxon>
        <taxon>Discoba</taxon>
        <taxon>Euglenozoa</taxon>
        <taxon>Kinetoplastea</taxon>
        <taxon>Metakinetoplastina</taxon>
        <taxon>Trypanosomatida</taxon>
        <taxon>Trypanosomatidae</taxon>
        <taxon>Leishmaniinae</taxon>
        <taxon>Leishmania</taxon>
        <taxon>Leishmania guyanensis species complex</taxon>
    </lineage>
</organism>
<protein>
    <recommendedName>
        <fullName evidence="2">CCHC-type domain-containing protein</fullName>
    </recommendedName>
</protein>
<keyword evidence="4" id="KW-1185">Reference proteome</keyword>
<dbReference type="eggNOG" id="ENOG502SCBV">
    <property type="taxonomic scope" value="Eukaryota"/>
</dbReference>
<dbReference type="PROSITE" id="PS50158">
    <property type="entry name" value="ZF_CCHC"/>
    <property type="match status" value="1"/>
</dbReference>
<dbReference type="Proteomes" id="UP000063063">
    <property type="component" value="Chromosome 1"/>
</dbReference>
<evidence type="ECO:0000313" key="4">
    <source>
        <dbReference type="Proteomes" id="UP000063063"/>
    </source>
</evidence>
<reference evidence="3 4" key="1">
    <citation type="journal article" date="2015" name="Sci. Rep.">
        <title>The genome of Leishmania panamensis: insights into genomics of the L. (Viannia) subgenus.</title>
        <authorList>
            <person name="Llanes A."/>
            <person name="Restrepo C.M."/>
            <person name="Vecchio G.D."/>
            <person name="Anguizola F.J."/>
            <person name="Lleonart R."/>
        </authorList>
    </citation>
    <scope>NUCLEOTIDE SEQUENCE [LARGE SCALE GENOMIC DNA]</scope>
    <source>
        <strain evidence="3 4">MHOM/PA/94/PSC-1</strain>
    </source>
</reference>
<dbReference type="GeneID" id="22571784"/>
<dbReference type="Pfam" id="PF13917">
    <property type="entry name" value="zf-CCHC_3"/>
    <property type="match status" value="2"/>
</dbReference>
<dbReference type="KEGG" id="lpan:LPMP_010550"/>
<keyword evidence="1" id="KW-0863">Zinc-finger</keyword>
<dbReference type="VEuPathDB" id="TriTrypDB:LPMP_010550"/>
<dbReference type="RefSeq" id="XP_010696697.1">
    <property type="nucleotide sequence ID" value="XM_010698395.1"/>
</dbReference>
<name>A0A088RHD6_LEIPA</name>
<gene>
    <name evidence="3" type="ORF">LPMP_010550</name>
</gene>
<evidence type="ECO:0000259" key="2">
    <source>
        <dbReference type="PROSITE" id="PS50158"/>
    </source>
</evidence>
<evidence type="ECO:0000256" key="1">
    <source>
        <dbReference type="PROSITE-ProRule" id="PRU00047"/>
    </source>
</evidence>
<proteinExistence type="predicted"/>
<dbReference type="AlphaFoldDB" id="A0A088RHD6"/>
<sequence>MRGESRTSAVRALGWYSSRSCSWRLSSLGALSEAAAFDVLGVTAKGGWQWWSVVGSASRRSAASLVACMHVCVWGGVVCALSLFDCLCSHHLARLLTTSRAQPPRPTPPPCTQPCLVSSGHTHTGKEADHRLFRVSSPVNEGSLDSFLRRRAWTNQSDRNARARARESEVCGVRGKGKVKGIFLPVCVCKPACGREAKAERSGGSTAPLPRIPTNVCTRQTGPLRILFGSAQPRHLPLAPSRSRSSHPLPLLFLIRSLFLSHRSPPCGTCAQIYSQVLQPDRVLSHEERTHERGTPIMAKTSASHAMHPPNAIAAAATNTSAATTPTPSFLVYPVPSIADESFLQLIFRNTVKRSLFLGFGRGRFAVTELTSATVAAEVEAIIHKAAVAAVGQQDSVVAPRDANGTAAEVEATHSALERMADDDALEHMALADLFAPPPRSPSHASASVHRQEHQPSSSSTNGSGSAAAGGESNDFSHIPYLVWRDKPVHVVVSGVRVEDFYSSGGVVPVHHVKRSADEEGKCNSKPKRPSTVKRPREDGADSTAELPPSSSRAANRRAVVANAAMIAAAAATAPKSLFPKNCCQKCGSADHFTRHCDGSGAATGPSASAAADADTGSPRTSSATAALPFPAVAKTTVVSSFPKNCCQKCGSADHFTRHCTSSSSSNSASVSAVPSSFVTAHANKKPDREAFSATVVASTPLPAKTKAKAVVQRTSKDQCRYCGSEAHLSRHCPSKSQ</sequence>
<keyword evidence="1" id="KW-0862">Zinc</keyword>
<dbReference type="Gene3D" id="4.10.60.10">
    <property type="entry name" value="Zinc finger, CCHC-type"/>
    <property type="match status" value="2"/>
</dbReference>
<dbReference type="GO" id="GO:0008270">
    <property type="term" value="F:zinc ion binding"/>
    <property type="evidence" value="ECO:0007669"/>
    <property type="project" value="UniProtKB-KW"/>
</dbReference>
<accession>A0A088RHD6</accession>
<dbReference type="OrthoDB" id="267257at2759"/>
<dbReference type="EMBL" id="CP009370">
    <property type="protein sequence ID" value="AIN95155.2"/>
    <property type="molecule type" value="Genomic_DNA"/>
</dbReference>
<keyword evidence="1" id="KW-0479">Metal-binding</keyword>